<dbReference type="Gene3D" id="2.120.10.30">
    <property type="entry name" value="TolB, C-terminal domain"/>
    <property type="match status" value="1"/>
</dbReference>
<dbReference type="AlphaFoldDB" id="A0AA95MQY8"/>
<dbReference type="KEGG" id="nnv:QNH39_02280"/>
<gene>
    <name evidence="1" type="ORF">QNH39_02280</name>
</gene>
<evidence type="ECO:0008006" key="3">
    <source>
        <dbReference type="Google" id="ProtNLM"/>
    </source>
</evidence>
<dbReference type="SUPFAM" id="SSF69304">
    <property type="entry name" value="Tricorn protease N-terminal domain"/>
    <property type="match status" value="1"/>
</dbReference>
<dbReference type="InterPro" id="IPR011042">
    <property type="entry name" value="6-blade_b-propeller_TolB-like"/>
</dbReference>
<proteinExistence type="predicted"/>
<organism evidence="1 2">
    <name type="scientific">Neobacillus novalis</name>
    <dbReference type="NCBI Taxonomy" id="220687"/>
    <lineage>
        <taxon>Bacteria</taxon>
        <taxon>Bacillati</taxon>
        <taxon>Bacillota</taxon>
        <taxon>Bacilli</taxon>
        <taxon>Bacillales</taxon>
        <taxon>Bacillaceae</taxon>
        <taxon>Neobacillus</taxon>
    </lineage>
</organism>
<accession>A0AA95MQY8</accession>
<dbReference type="RefSeq" id="WP_156482378.1">
    <property type="nucleotide sequence ID" value="NZ_CP126114.1"/>
</dbReference>
<sequence length="320" mass="36844">MVKEGVNNNFQWAPGQNKMGFLVNQDLFVLNTEPSKHFLVTQLTKNIANFSWLPNGSGFLTSAKENKQLNSDIILSKILLRSDRQKPVFMHFYTVPVGENEIVAGTSQFKWSNDQQWISFILNPSASLSADSNTLCLVSADGRNFQHVDEMLDYQEWLQWAPTKSFLGYIGGFGREANINKQGKLVRVPSIHNELLTPKGYVDRDLSWKNDRIIYVSRSKEFKQADLNKRPLPSLYEIDISTFRNKQITNPAKHEGDFAPQFFHGQLLWVRTDTQTANIFVSRTDNMKEIAWIKNLTVASAYYSKWDWEEVFNLYNGKEA</sequence>
<protein>
    <recommendedName>
        <fullName evidence="3">TolB domain protein</fullName>
    </recommendedName>
</protein>
<evidence type="ECO:0000313" key="2">
    <source>
        <dbReference type="Proteomes" id="UP001178288"/>
    </source>
</evidence>
<evidence type="ECO:0000313" key="1">
    <source>
        <dbReference type="EMBL" id="WHY86724.1"/>
    </source>
</evidence>
<reference evidence="1" key="1">
    <citation type="submission" date="2023-05" db="EMBL/GenBank/DDBJ databases">
        <title>Comparative genomics of Bacillaceae isolates and their secondary metabolite potential.</title>
        <authorList>
            <person name="Song L."/>
            <person name="Nielsen L.J."/>
            <person name="Mohite O."/>
            <person name="Xu X."/>
            <person name="Weber T."/>
            <person name="Kovacs A.T."/>
        </authorList>
    </citation>
    <scope>NUCLEOTIDE SEQUENCE</scope>
    <source>
        <strain evidence="1">XLM17</strain>
    </source>
</reference>
<dbReference type="Proteomes" id="UP001178288">
    <property type="component" value="Chromosome"/>
</dbReference>
<dbReference type="EMBL" id="CP126114">
    <property type="protein sequence ID" value="WHY86724.1"/>
    <property type="molecule type" value="Genomic_DNA"/>
</dbReference>
<name>A0AA95MQY8_9BACI</name>
<keyword evidence="2" id="KW-1185">Reference proteome</keyword>